<name>A0A2N5USZ1_9BASI</name>
<accession>A0A2N5USZ1</accession>
<organism evidence="2 3">
    <name type="scientific">Puccinia coronata f. sp. avenae</name>
    <dbReference type="NCBI Taxonomy" id="200324"/>
    <lineage>
        <taxon>Eukaryota</taxon>
        <taxon>Fungi</taxon>
        <taxon>Dikarya</taxon>
        <taxon>Basidiomycota</taxon>
        <taxon>Pucciniomycotina</taxon>
        <taxon>Pucciniomycetes</taxon>
        <taxon>Pucciniales</taxon>
        <taxon>Pucciniaceae</taxon>
        <taxon>Puccinia</taxon>
    </lineage>
</organism>
<dbReference type="PANTHER" id="PTHR38248:SF2">
    <property type="entry name" value="FUNK1 11"/>
    <property type="match status" value="1"/>
</dbReference>
<sequence length="99" mass="11558">MLRNVTEKKAPYVARYHHHENVRVGSQEFDIESHVRRRINLTGSEKLKISSQTDSSDDSHKLNQFTNRVHRRLIVKDVGQPIWTVDSPLRLLKALKDCI</sequence>
<dbReference type="OrthoDB" id="5584477at2759"/>
<dbReference type="STRING" id="200324.A0A2N5USZ1"/>
<gene>
    <name evidence="2" type="ORF">PCANC_11005</name>
</gene>
<dbReference type="PANTHER" id="PTHR38248">
    <property type="entry name" value="FUNK1 6"/>
    <property type="match status" value="1"/>
</dbReference>
<evidence type="ECO:0000313" key="3">
    <source>
        <dbReference type="Proteomes" id="UP000235388"/>
    </source>
</evidence>
<dbReference type="EMBL" id="PGCJ01000176">
    <property type="protein sequence ID" value="PLW40863.1"/>
    <property type="molecule type" value="Genomic_DNA"/>
</dbReference>
<dbReference type="Pfam" id="PF17667">
    <property type="entry name" value="Pkinase_fungal"/>
    <property type="match status" value="1"/>
</dbReference>
<reference evidence="2 3" key="1">
    <citation type="submission" date="2017-11" db="EMBL/GenBank/DDBJ databases">
        <title>De novo assembly and phasing of dikaryotic genomes from two isolates of Puccinia coronata f. sp. avenae, the causal agent of oat crown rust.</title>
        <authorList>
            <person name="Miller M.E."/>
            <person name="Zhang Y."/>
            <person name="Omidvar V."/>
            <person name="Sperschneider J."/>
            <person name="Schwessinger B."/>
            <person name="Raley C."/>
            <person name="Palmer J.M."/>
            <person name="Garnica D."/>
            <person name="Upadhyaya N."/>
            <person name="Rathjen J."/>
            <person name="Taylor J.M."/>
            <person name="Park R.F."/>
            <person name="Dodds P.N."/>
            <person name="Hirsch C.D."/>
            <person name="Kianian S.F."/>
            <person name="Figueroa M."/>
        </authorList>
    </citation>
    <scope>NUCLEOTIDE SEQUENCE [LARGE SCALE GENOMIC DNA]</scope>
    <source>
        <strain evidence="2">12NC29</strain>
    </source>
</reference>
<feature type="domain" description="Fungal-type protein kinase" evidence="1">
    <location>
        <begin position="1"/>
        <end position="99"/>
    </location>
</feature>
<protein>
    <recommendedName>
        <fullName evidence="1">Fungal-type protein kinase domain-containing protein</fullName>
    </recommendedName>
</protein>
<evidence type="ECO:0000259" key="1">
    <source>
        <dbReference type="Pfam" id="PF17667"/>
    </source>
</evidence>
<dbReference type="InterPro" id="IPR040976">
    <property type="entry name" value="Pkinase_fungal"/>
</dbReference>
<comment type="caution">
    <text evidence="2">The sequence shown here is derived from an EMBL/GenBank/DDBJ whole genome shotgun (WGS) entry which is preliminary data.</text>
</comment>
<evidence type="ECO:0000313" key="2">
    <source>
        <dbReference type="EMBL" id="PLW40863.1"/>
    </source>
</evidence>
<proteinExistence type="predicted"/>
<dbReference type="Proteomes" id="UP000235388">
    <property type="component" value="Unassembled WGS sequence"/>
</dbReference>
<dbReference type="AlphaFoldDB" id="A0A2N5USZ1"/>
<keyword evidence="3" id="KW-1185">Reference proteome</keyword>